<sequence>MLGKTVVAISSTVMRGAVGLRPITFALERRGLTVWPVPTVMLPWHPGIGPSTKTPNPDLPGHLADLGTRANEIDAILTGYYALPEHVEATAAFIDTVRRTRPDIPVLIDPVTGDEAGRYVPDAVATAVREELVPRADIITPNVNELVDLGGSPDLVRAAEALGARQVIVTSAVQEDGQIGTLLLENGNATLVMHDEMDPCPKGTGDLFSAVYLASSMENAPADAVRDAAAATFAAVRASTNDLLAYAAVVDDIANPDRSSVTVKAAADTALRRAG</sequence>
<dbReference type="Gene3D" id="3.40.1190.20">
    <property type="match status" value="1"/>
</dbReference>
<accession>A0A8B2NTP3</accession>
<dbReference type="OrthoDB" id="9800808at2"/>
<keyword evidence="5" id="KW-0067">ATP-binding</keyword>
<evidence type="ECO:0000313" key="8">
    <source>
        <dbReference type="Proteomes" id="UP000249590"/>
    </source>
</evidence>
<dbReference type="GO" id="GO:0009443">
    <property type="term" value="P:pyridoxal 5'-phosphate salvage"/>
    <property type="evidence" value="ECO:0007669"/>
    <property type="project" value="InterPro"/>
</dbReference>
<dbReference type="InterPro" id="IPR004625">
    <property type="entry name" value="PyrdxlKinase"/>
</dbReference>
<dbReference type="GO" id="GO:0005524">
    <property type="term" value="F:ATP binding"/>
    <property type="evidence" value="ECO:0007669"/>
    <property type="project" value="UniProtKB-KW"/>
</dbReference>
<dbReference type="Pfam" id="PF08543">
    <property type="entry name" value="Phos_pyr_kin"/>
    <property type="match status" value="1"/>
</dbReference>
<keyword evidence="2" id="KW-0808">Transferase</keyword>
<dbReference type="InterPro" id="IPR013749">
    <property type="entry name" value="PM/HMP-P_kinase-1"/>
</dbReference>
<evidence type="ECO:0000256" key="3">
    <source>
        <dbReference type="ARBA" id="ARBA00022741"/>
    </source>
</evidence>
<keyword evidence="3" id="KW-0547">Nucleotide-binding</keyword>
<keyword evidence="8" id="KW-1185">Reference proteome</keyword>
<evidence type="ECO:0000256" key="1">
    <source>
        <dbReference type="ARBA" id="ARBA00012104"/>
    </source>
</evidence>
<dbReference type="EC" id="2.7.1.35" evidence="1"/>
<name>A0A8B2NTP3_9HYPH</name>
<evidence type="ECO:0000256" key="5">
    <source>
        <dbReference type="ARBA" id="ARBA00022840"/>
    </source>
</evidence>
<evidence type="ECO:0000259" key="6">
    <source>
        <dbReference type="Pfam" id="PF08543"/>
    </source>
</evidence>
<dbReference type="SUPFAM" id="SSF53613">
    <property type="entry name" value="Ribokinase-like"/>
    <property type="match status" value="1"/>
</dbReference>
<dbReference type="PANTHER" id="PTHR10534">
    <property type="entry name" value="PYRIDOXAL KINASE"/>
    <property type="match status" value="1"/>
</dbReference>
<dbReference type="Proteomes" id="UP000249590">
    <property type="component" value="Unassembled WGS sequence"/>
</dbReference>
<feature type="domain" description="Pyridoxamine kinase/Phosphomethylpyrimidine kinase" evidence="6">
    <location>
        <begin position="73"/>
        <end position="240"/>
    </location>
</feature>
<dbReference type="AlphaFoldDB" id="A0A8B2NTP3"/>
<proteinExistence type="predicted"/>
<dbReference type="GO" id="GO:0005829">
    <property type="term" value="C:cytosol"/>
    <property type="evidence" value="ECO:0007669"/>
    <property type="project" value="TreeGrafter"/>
</dbReference>
<evidence type="ECO:0000256" key="2">
    <source>
        <dbReference type="ARBA" id="ARBA00022679"/>
    </source>
</evidence>
<gene>
    <name evidence="7" type="ORF">DLJ53_03500</name>
</gene>
<reference evidence="7 8" key="1">
    <citation type="submission" date="2018-05" db="EMBL/GenBank/DDBJ databases">
        <title>Acuticoccus sediminis sp. nov., isolated from deep-sea sediment of Indian Ocean.</title>
        <authorList>
            <person name="Liu X."/>
            <person name="Lai Q."/>
            <person name="Du Y."/>
            <person name="Sun F."/>
            <person name="Zhang X."/>
            <person name="Wang S."/>
            <person name="Shao Z."/>
        </authorList>
    </citation>
    <scope>NUCLEOTIDE SEQUENCE [LARGE SCALE GENOMIC DNA]</scope>
    <source>
        <strain evidence="7 8">PTG4-2</strain>
    </source>
</reference>
<dbReference type="InterPro" id="IPR029056">
    <property type="entry name" value="Ribokinase-like"/>
</dbReference>
<comment type="caution">
    <text evidence="7">The sequence shown here is derived from an EMBL/GenBank/DDBJ whole genome shotgun (WGS) entry which is preliminary data.</text>
</comment>
<dbReference type="RefSeq" id="WP_111342373.1">
    <property type="nucleotide sequence ID" value="NZ_QHHQ01000001.1"/>
</dbReference>
<protein>
    <recommendedName>
        <fullName evidence="1">pyridoxal kinase</fullName>
        <ecNumber evidence="1">2.7.1.35</ecNumber>
    </recommendedName>
</protein>
<dbReference type="PANTHER" id="PTHR10534:SF2">
    <property type="entry name" value="PYRIDOXAL KINASE"/>
    <property type="match status" value="1"/>
</dbReference>
<dbReference type="GO" id="GO:0008478">
    <property type="term" value="F:pyridoxal kinase activity"/>
    <property type="evidence" value="ECO:0007669"/>
    <property type="project" value="UniProtKB-EC"/>
</dbReference>
<evidence type="ECO:0000256" key="4">
    <source>
        <dbReference type="ARBA" id="ARBA00022777"/>
    </source>
</evidence>
<organism evidence="7 8">
    <name type="scientific">Acuticoccus sediminis</name>
    <dbReference type="NCBI Taxonomy" id="2184697"/>
    <lineage>
        <taxon>Bacteria</taxon>
        <taxon>Pseudomonadati</taxon>
        <taxon>Pseudomonadota</taxon>
        <taxon>Alphaproteobacteria</taxon>
        <taxon>Hyphomicrobiales</taxon>
        <taxon>Amorphaceae</taxon>
        <taxon>Acuticoccus</taxon>
    </lineage>
</organism>
<keyword evidence="4 7" id="KW-0418">Kinase</keyword>
<dbReference type="EMBL" id="QHHQ01000001">
    <property type="protein sequence ID" value="RAI03567.1"/>
    <property type="molecule type" value="Genomic_DNA"/>
</dbReference>
<evidence type="ECO:0000313" key="7">
    <source>
        <dbReference type="EMBL" id="RAI03567.1"/>
    </source>
</evidence>